<dbReference type="EMBL" id="ACSH02000005">
    <property type="protein sequence ID" value="EFM48621.1"/>
    <property type="molecule type" value="Genomic_DNA"/>
</dbReference>
<evidence type="ECO:0000313" key="1">
    <source>
        <dbReference type="EMBL" id="EFM48621.1"/>
    </source>
</evidence>
<dbReference type="Proteomes" id="UP000004218">
    <property type="component" value="Unassembled WGS sequence"/>
</dbReference>
<proteinExistence type="predicted"/>
<protein>
    <submittedName>
        <fullName evidence="1">Uncharacterized protein</fullName>
    </submittedName>
</protein>
<evidence type="ECO:0000313" key="2">
    <source>
        <dbReference type="Proteomes" id="UP000004218"/>
    </source>
</evidence>
<gene>
    <name evidence="1" type="ORF">HMPREF0299_6493</name>
</gene>
<organism evidence="1 2">
    <name type="scientific">Corynebacterium matruchotii ATCC 14266</name>
    <dbReference type="NCBI Taxonomy" id="553207"/>
    <lineage>
        <taxon>Bacteria</taxon>
        <taxon>Bacillati</taxon>
        <taxon>Actinomycetota</taxon>
        <taxon>Actinomycetes</taxon>
        <taxon>Mycobacteriales</taxon>
        <taxon>Corynebacteriaceae</taxon>
        <taxon>Corynebacterium</taxon>
    </lineage>
</organism>
<comment type="caution">
    <text evidence="1">The sequence shown here is derived from an EMBL/GenBank/DDBJ whole genome shotgun (WGS) entry which is preliminary data.</text>
</comment>
<reference evidence="1" key="1">
    <citation type="submission" date="2010-08" db="EMBL/GenBank/DDBJ databases">
        <authorList>
            <person name="Harkins D.M."/>
            <person name="Madupu R."/>
            <person name="Durkin A.S."/>
            <person name="Torralba M."/>
            <person name="Methe B."/>
            <person name="Sutton G.G."/>
            <person name="Nelson K.E."/>
        </authorList>
    </citation>
    <scope>NUCLEOTIDE SEQUENCE [LARGE SCALE GENOMIC DNA]</scope>
    <source>
        <strain evidence="1">ATCC 14266</strain>
    </source>
</reference>
<dbReference type="STRING" id="553207.HMPREF0299_6493"/>
<dbReference type="AlphaFoldDB" id="E0DF56"/>
<accession>E0DF56</accession>
<sequence length="75" mass="8958">MPLTCWDRAYIFQPRKPENMYLWGTIDRGCSLITSVGAFCAHQLRYFCPNYYLRSFLRRRHVTAPFIPTTIRIIL</sequence>
<name>E0DF56_9CORY</name>
<keyword evidence="2" id="KW-1185">Reference proteome</keyword>